<organism evidence="1 2">
    <name type="scientific">Parafrankia colletiae</name>
    <dbReference type="NCBI Taxonomy" id="573497"/>
    <lineage>
        <taxon>Bacteria</taxon>
        <taxon>Bacillati</taxon>
        <taxon>Actinomycetota</taxon>
        <taxon>Actinomycetes</taxon>
        <taxon>Frankiales</taxon>
        <taxon>Frankiaceae</taxon>
        <taxon>Parafrankia</taxon>
    </lineage>
</organism>
<accession>A0A1S1RN59</accession>
<evidence type="ECO:0008006" key="3">
    <source>
        <dbReference type="Google" id="ProtNLM"/>
    </source>
</evidence>
<dbReference type="RefSeq" id="WP_020459780.1">
    <property type="nucleotide sequence ID" value="NZ_MBLM01000002.1"/>
</dbReference>
<keyword evidence="2" id="KW-1185">Reference proteome</keyword>
<name>A0A1S1RN59_9ACTN</name>
<gene>
    <name evidence="1" type="ORF">CC117_00790</name>
</gene>
<comment type="caution">
    <text evidence="1">The sequence shown here is derived from an EMBL/GenBank/DDBJ whole genome shotgun (WGS) entry which is preliminary data.</text>
</comment>
<sequence>MPTYEQVARFMAEYARLTPEQRRAFRRAVALFREGLETGQFHPSLGVKGFRSEPGVFELRWAKDGRALWEYGEPVPGRDGPHVRWLRIGTHDIYKSR</sequence>
<evidence type="ECO:0000313" key="1">
    <source>
        <dbReference type="EMBL" id="OHV46224.1"/>
    </source>
</evidence>
<reference evidence="2" key="1">
    <citation type="submission" date="2016-07" db="EMBL/GenBank/DDBJ databases">
        <title>Sequence Frankia sp. strain CcI1.17.</title>
        <authorList>
            <person name="Ghodhbane-Gtari F."/>
            <person name="Swanson E."/>
            <person name="Gueddou A."/>
            <person name="Morris K."/>
            <person name="Hezbri K."/>
            <person name="Ktari A."/>
            <person name="Nouioui I."/>
            <person name="Abebe-Akele F."/>
            <person name="Simpson S."/>
            <person name="Thomas K."/>
            <person name="Gtari M."/>
            <person name="Tisa L.S."/>
            <person name="Hurst S."/>
        </authorList>
    </citation>
    <scope>NUCLEOTIDE SEQUENCE [LARGE SCALE GENOMIC DNA]</scope>
    <source>
        <strain evidence="2">Cc1.17</strain>
    </source>
</reference>
<dbReference type="Proteomes" id="UP000179627">
    <property type="component" value="Unassembled WGS sequence"/>
</dbReference>
<dbReference type="OrthoDB" id="3215594at2"/>
<evidence type="ECO:0000313" key="2">
    <source>
        <dbReference type="Proteomes" id="UP000179627"/>
    </source>
</evidence>
<dbReference type="EMBL" id="MBLM01000002">
    <property type="protein sequence ID" value="OHV46224.1"/>
    <property type="molecule type" value="Genomic_DNA"/>
</dbReference>
<protein>
    <recommendedName>
        <fullName evidence="3">Cytotoxic translational repressor of toxin-antitoxin stability system</fullName>
    </recommendedName>
</protein>
<proteinExistence type="predicted"/>
<dbReference type="AlphaFoldDB" id="A0A1S1RN59"/>